<reference evidence="1" key="1">
    <citation type="submission" date="2014-09" db="EMBL/GenBank/DDBJ databases">
        <authorList>
            <person name="Magalhaes I.L.F."/>
            <person name="Oliveira U."/>
            <person name="Santos F.R."/>
            <person name="Vidigal T.H.D.A."/>
            <person name="Brescovit A.D."/>
            <person name="Santos A.J."/>
        </authorList>
    </citation>
    <scope>NUCLEOTIDE SEQUENCE</scope>
    <source>
        <tissue evidence="1">Shoot tissue taken approximately 20 cm above the soil surface</tissue>
    </source>
</reference>
<protein>
    <submittedName>
        <fullName evidence="1">Uncharacterized protein</fullName>
    </submittedName>
</protein>
<dbReference type="AlphaFoldDB" id="A0A0A9BSB3"/>
<organism evidence="1">
    <name type="scientific">Arundo donax</name>
    <name type="common">Giant reed</name>
    <name type="synonym">Donax arundinaceus</name>
    <dbReference type="NCBI Taxonomy" id="35708"/>
    <lineage>
        <taxon>Eukaryota</taxon>
        <taxon>Viridiplantae</taxon>
        <taxon>Streptophyta</taxon>
        <taxon>Embryophyta</taxon>
        <taxon>Tracheophyta</taxon>
        <taxon>Spermatophyta</taxon>
        <taxon>Magnoliopsida</taxon>
        <taxon>Liliopsida</taxon>
        <taxon>Poales</taxon>
        <taxon>Poaceae</taxon>
        <taxon>PACMAD clade</taxon>
        <taxon>Arundinoideae</taxon>
        <taxon>Arundineae</taxon>
        <taxon>Arundo</taxon>
    </lineage>
</organism>
<dbReference type="EMBL" id="GBRH01233830">
    <property type="protein sequence ID" value="JAD64065.1"/>
    <property type="molecule type" value="Transcribed_RNA"/>
</dbReference>
<reference evidence="1" key="2">
    <citation type="journal article" date="2015" name="Data Brief">
        <title>Shoot transcriptome of the giant reed, Arundo donax.</title>
        <authorList>
            <person name="Barrero R.A."/>
            <person name="Guerrero F.D."/>
            <person name="Moolhuijzen P."/>
            <person name="Goolsby J.A."/>
            <person name="Tidwell J."/>
            <person name="Bellgard S.E."/>
            <person name="Bellgard M.I."/>
        </authorList>
    </citation>
    <scope>NUCLEOTIDE SEQUENCE</scope>
    <source>
        <tissue evidence="1">Shoot tissue taken approximately 20 cm above the soil surface</tissue>
    </source>
</reference>
<sequence>MVQGALGQIGLPEPKAAAARVKAAAAKRSAASIAAPPCHSRLPCIGRGKLGKSPSSC</sequence>
<name>A0A0A9BSB3_ARUDO</name>
<accession>A0A0A9BSB3</accession>
<proteinExistence type="predicted"/>
<evidence type="ECO:0000313" key="1">
    <source>
        <dbReference type="EMBL" id="JAD64065.1"/>
    </source>
</evidence>